<name>A0A914CB45_9BILA</name>
<keyword evidence="1" id="KW-0732">Signal</keyword>
<dbReference type="Proteomes" id="UP000887540">
    <property type="component" value="Unplaced"/>
</dbReference>
<reference evidence="3" key="1">
    <citation type="submission" date="2022-11" db="UniProtKB">
        <authorList>
            <consortium name="WormBaseParasite"/>
        </authorList>
    </citation>
    <scope>IDENTIFICATION</scope>
</reference>
<dbReference type="AlphaFoldDB" id="A0A914CB45"/>
<feature type="chain" id="PRO_5037724832" evidence="1">
    <location>
        <begin position="23"/>
        <end position="522"/>
    </location>
</feature>
<feature type="signal peptide" evidence="1">
    <location>
        <begin position="1"/>
        <end position="22"/>
    </location>
</feature>
<evidence type="ECO:0000256" key="1">
    <source>
        <dbReference type="SAM" id="SignalP"/>
    </source>
</evidence>
<dbReference type="WBParaSite" id="ACRNAN_Path_659.g2476.t1">
    <property type="protein sequence ID" value="ACRNAN_Path_659.g2476.t1"/>
    <property type="gene ID" value="ACRNAN_Path_659.g2476"/>
</dbReference>
<sequence>MQGTSSHVGQWLIIFLLHIANGIPRRGNEPWSLILCKFADLHDYQPKPREWFENWIHGEDEDSIVNYFARVSNGVYTLYGSNVFGWYTLPYSQKDILSLANSDASAPLGSDSSFKYFDKIKELCVQFALENGAILHRQKITVINGGTTAVYGKENGVLLTPSLMFSSVLTHEMVHSFFIGHSYSDRKIRIFPYAMSGEYDDRYDLMSTANAYMHRSPYGMSGPGLNGAHLDFLGWLPMDRILYFGRDGRQNYTLRLSSLSIAHKNTRGWLLVFIPFDRADGSNYYTIELRTPHNYDRGISQNAVLIHRVQRSGENYYSVLLSQSRAFYELTEDTEWVTFLEPSNAGRFQIIRVTVRRMFSHDADITISSTFDPVICRIGEIPKMVIESRFGIGYVCLDKNRPVLANDVQMQQKRKDFYKMRTTFGANSCKPGYVWRGLDAYDYVCVEVHRRQLAHAQTMGRRFHSSENSTECQNGLVERNAFIGDLVCVTPSEQYMTSRDNMDSMHHLEHFEFFNGVDTVGP</sequence>
<proteinExistence type="predicted"/>
<organism evidence="2 3">
    <name type="scientific">Acrobeloides nanus</name>
    <dbReference type="NCBI Taxonomy" id="290746"/>
    <lineage>
        <taxon>Eukaryota</taxon>
        <taxon>Metazoa</taxon>
        <taxon>Ecdysozoa</taxon>
        <taxon>Nematoda</taxon>
        <taxon>Chromadorea</taxon>
        <taxon>Rhabditida</taxon>
        <taxon>Tylenchina</taxon>
        <taxon>Cephalobomorpha</taxon>
        <taxon>Cephaloboidea</taxon>
        <taxon>Cephalobidae</taxon>
        <taxon>Acrobeloides</taxon>
    </lineage>
</organism>
<accession>A0A914CB45</accession>
<keyword evidence="2" id="KW-1185">Reference proteome</keyword>
<protein>
    <submittedName>
        <fullName evidence="3">Uncharacterized protein</fullName>
    </submittedName>
</protein>
<evidence type="ECO:0000313" key="2">
    <source>
        <dbReference type="Proteomes" id="UP000887540"/>
    </source>
</evidence>
<evidence type="ECO:0000313" key="3">
    <source>
        <dbReference type="WBParaSite" id="ACRNAN_Path_659.g2476.t1"/>
    </source>
</evidence>